<dbReference type="AlphaFoldDB" id="A0A0F9V259"/>
<comment type="caution">
    <text evidence="1">The sequence shown here is derived from an EMBL/GenBank/DDBJ whole genome shotgun (WGS) entry which is preliminary data.</text>
</comment>
<evidence type="ECO:0000313" key="1">
    <source>
        <dbReference type="EMBL" id="KKN59963.1"/>
    </source>
</evidence>
<reference evidence="1" key="1">
    <citation type="journal article" date="2015" name="Nature">
        <title>Complex archaea that bridge the gap between prokaryotes and eukaryotes.</title>
        <authorList>
            <person name="Spang A."/>
            <person name="Saw J.H."/>
            <person name="Jorgensen S.L."/>
            <person name="Zaremba-Niedzwiedzka K."/>
            <person name="Martijn J."/>
            <person name="Lind A.E."/>
            <person name="van Eijk R."/>
            <person name="Schleper C."/>
            <person name="Guy L."/>
            <person name="Ettema T.J."/>
        </authorList>
    </citation>
    <scope>NUCLEOTIDE SEQUENCE</scope>
</reference>
<accession>A0A0F9V259</accession>
<proteinExistence type="predicted"/>
<organism evidence="1">
    <name type="scientific">marine sediment metagenome</name>
    <dbReference type="NCBI Taxonomy" id="412755"/>
    <lineage>
        <taxon>unclassified sequences</taxon>
        <taxon>metagenomes</taxon>
        <taxon>ecological metagenomes</taxon>
    </lineage>
</organism>
<gene>
    <name evidence="1" type="ORF">LCGC14_0537130</name>
</gene>
<sequence>MELKELIDQGIEMRKRAIECRAFMLDAILFHLKKDNPNISFCLKGLEAIKKHTEAELANPDALETLKEIIKNTSE</sequence>
<protein>
    <submittedName>
        <fullName evidence="1">Uncharacterized protein</fullName>
    </submittedName>
</protein>
<dbReference type="EMBL" id="LAZR01000710">
    <property type="protein sequence ID" value="KKN59963.1"/>
    <property type="molecule type" value="Genomic_DNA"/>
</dbReference>
<name>A0A0F9V259_9ZZZZ</name>